<name>A0A409V741_MYTGA</name>
<evidence type="ECO:0000313" key="1">
    <source>
        <dbReference type="EMBL" id="OPL20822.1"/>
    </source>
</evidence>
<gene>
    <name evidence="1" type="ORF">AM593_03282</name>
</gene>
<sequence length="277" mass="31747">MDDVLVNNKEWDHTNQVMFKVEKTVDDIKEWKGHILRSRNQEEARRHTLGIIEEKKDVMITIDWAMKFLPRKFREGQTDWFAKRGINWHISVSLMKGPPDTYQSFTHVHVFSSTVAHDSSVASFIISDVFQDLIQMNQGLSNVHLFSDNAGCYKSTTTIAALHKTLKGTIKTYNFCEAQDGKGPCDRRASHLKSIIKRYVNEGNDVVTAEQMKKAIDLKKNFNYRVKVVTPVIDLDPVQNSIKSIPGISQLHNFKFEDLCLRVWEAYGIGAGRIMCI</sequence>
<feature type="non-terminal residue" evidence="1">
    <location>
        <position position="1"/>
    </location>
</feature>
<protein>
    <submittedName>
        <fullName evidence="1">Uncharacterized protein</fullName>
    </submittedName>
</protein>
<dbReference type="Proteomes" id="UP000266721">
    <property type="component" value="Unassembled WGS sequence"/>
</dbReference>
<dbReference type="PANTHER" id="PTHR33845">
    <property type="entry name" value="C2H2-TYPE DOMAIN-CONTAINING PROTEIN"/>
    <property type="match status" value="1"/>
</dbReference>
<dbReference type="EMBL" id="KV599783">
    <property type="protein sequence ID" value="OPL20822.1"/>
    <property type="molecule type" value="Genomic_DNA"/>
</dbReference>
<dbReference type="AlphaFoldDB" id="A0A409V741"/>
<proteinExistence type="predicted"/>
<reference evidence="1 2" key="1">
    <citation type="journal article" date="2016" name="PLoS ONE">
        <title>A First Insight into the Genome of the Filter-Feeder Mussel Mytilus galloprovincialis.</title>
        <authorList>
            <person name="Murgarella M."/>
            <person name="Puiu D."/>
            <person name="Novoa B."/>
            <person name="Figueras A."/>
            <person name="Posada D."/>
            <person name="Canchaya C."/>
        </authorList>
    </citation>
    <scope>NUCLEOTIDE SEQUENCE [LARGE SCALE GENOMIC DNA]</scope>
    <source>
        <tissue evidence="1">Muscle</tissue>
    </source>
</reference>
<organism evidence="1 2">
    <name type="scientific">Mytilus galloprovincialis</name>
    <name type="common">Mediterranean mussel</name>
    <dbReference type="NCBI Taxonomy" id="29158"/>
    <lineage>
        <taxon>Eukaryota</taxon>
        <taxon>Metazoa</taxon>
        <taxon>Spiralia</taxon>
        <taxon>Lophotrochozoa</taxon>
        <taxon>Mollusca</taxon>
        <taxon>Bivalvia</taxon>
        <taxon>Autobranchia</taxon>
        <taxon>Pteriomorphia</taxon>
        <taxon>Mytilida</taxon>
        <taxon>Mytiloidea</taxon>
        <taxon>Mytilidae</taxon>
        <taxon>Mytilinae</taxon>
        <taxon>Mytilus</taxon>
    </lineage>
</organism>
<accession>A0A409V741</accession>
<dbReference type="PANTHER" id="PTHR33845:SF1">
    <property type="entry name" value="C2H2-TYPE DOMAIN-CONTAINING PROTEIN"/>
    <property type="match status" value="1"/>
</dbReference>
<evidence type="ECO:0000313" key="2">
    <source>
        <dbReference type="Proteomes" id="UP000266721"/>
    </source>
</evidence>
<keyword evidence="2" id="KW-1185">Reference proteome</keyword>